<protein>
    <submittedName>
        <fullName evidence="6">ABC transporter substrate-binding protein</fullName>
    </submittedName>
</protein>
<gene>
    <name evidence="6" type="ORF">ACELLULO517_26285</name>
</gene>
<dbReference type="Gene3D" id="3.40.50.2300">
    <property type="match status" value="2"/>
</dbReference>
<keyword evidence="2 4" id="KW-0732">Signal</keyword>
<evidence type="ECO:0000256" key="3">
    <source>
        <dbReference type="ARBA" id="ARBA00022970"/>
    </source>
</evidence>
<evidence type="ECO:0000259" key="5">
    <source>
        <dbReference type="Pfam" id="PF13458"/>
    </source>
</evidence>
<dbReference type="Pfam" id="PF13458">
    <property type="entry name" value="Peripla_BP_6"/>
    <property type="match status" value="1"/>
</dbReference>
<name>A0A964E6N9_9PROT</name>
<dbReference type="InterPro" id="IPR051010">
    <property type="entry name" value="BCAA_transport"/>
</dbReference>
<keyword evidence="3" id="KW-0029">Amino-acid transport</keyword>
<feature type="chain" id="PRO_5037569879" evidence="4">
    <location>
        <begin position="23"/>
        <end position="381"/>
    </location>
</feature>
<dbReference type="GO" id="GO:0006865">
    <property type="term" value="P:amino acid transport"/>
    <property type="evidence" value="ECO:0007669"/>
    <property type="project" value="UniProtKB-KW"/>
</dbReference>
<comment type="similarity">
    <text evidence="1">Belongs to the leucine-binding protein family.</text>
</comment>
<dbReference type="AlphaFoldDB" id="A0A964E6N9"/>
<accession>A0A964E6N9</accession>
<evidence type="ECO:0000313" key="6">
    <source>
        <dbReference type="EMBL" id="MCB8883784.1"/>
    </source>
</evidence>
<reference evidence="6 7" key="1">
    <citation type="journal article" date="2021" name="Microorganisms">
        <title>Acidisoma silvae sp. nov. and Acidisomacellulosilytica sp. nov., Two Acidophilic Bacteria Isolated from Decaying Wood, Hydrolyzing Cellulose and Producing Poly-3-hydroxybutyrate.</title>
        <authorList>
            <person name="Mieszkin S."/>
            <person name="Pouder E."/>
            <person name="Uroz S."/>
            <person name="Simon-Colin C."/>
            <person name="Alain K."/>
        </authorList>
    </citation>
    <scope>NUCLEOTIDE SEQUENCE [LARGE SCALE GENOMIC DNA]</scope>
    <source>
        <strain evidence="6 7">HW T5.17</strain>
    </source>
</reference>
<evidence type="ECO:0000256" key="1">
    <source>
        <dbReference type="ARBA" id="ARBA00010062"/>
    </source>
</evidence>
<dbReference type="SUPFAM" id="SSF53822">
    <property type="entry name" value="Periplasmic binding protein-like I"/>
    <property type="match status" value="1"/>
</dbReference>
<proteinExistence type="inferred from homology"/>
<evidence type="ECO:0000313" key="7">
    <source>
        <dbReference type="Proteomes" id="UP000721844"/>
    </source>
</evidence>
<dbReference type="Proteomes" id="UP000721844">
    <property type="component" value="Unassembled WGS sequence"/>
</dbReference>
<evidence type="ECO:0000256" key="4">
    <source>
        <dbReference type="SAM" id="SignalP"/>
    </source>
</evidence>
<comment type="caution">
    <text evidence="6">The sequence shown here is derived from an EMBL/GenBank/DDBJ whole genome shotgun (WGS) entry which is preliminary data.</text>
</comment>
<sequence>MRKIFLRCMVTALAFLPLSAMAQKEPIKIGIVQAQTGALADSFGIPSAQGAILAMEQINARGGIDGRQLVAVSRDDRTSIEPTVIAFQELVRDPDLLAIIGPSTSGAAMAVRQIIDENQIPELSIAYGTALTASNYSWYYRVGPSLETGNQALLAAIVKHLGKGQRLATLALADAGGNDGARDAKRRAPSYGMTAVDSEDYRYGDTDFTAQLTRIKSSGATALLSLTQGIATNAMIRAVEQLGMDKMMIVGPNGLADAQSQALAGNRLNGVVFWDYACLDDPANQNLPALKRDYLARYNKPLSNGAINGYDMMRMIGVSLQSLADENKPLTRANLNDKLDHLSFDGIGTNYRFTSEWHNGPHLEQIPLCTFQNGKRIPWTP</sequence>
<dbReference type="PANTHER" id="PTHR30483">
    <property type="entry name" value="LEUCINE-SPECIFIC-BINDING PROTEIN"/>
    <property type="match status" value="1"/>
</dbReference>
<organism evidence="6 7">
    <name type="scientific">Acidisoma cellulosilyticum</name>
    <dbReference type="NCBI Taxonomy" id="2802395"/>
    <lineage>
        <taxon>Bacteria</taxon>
        <taxon>Pseudomonadati</taxon>
        <taxon>Pseudomonadota</taxon>
        <taxon>Alphaproteobacteria</taxon>
        <taxon>Acetobacterales</taxon>
        <taxon>Acidocellaceae</taxon>
        <taxon>Acidisoma</taxon>
    </lineage>
</organism>
<keyword evidence="3" id="KW-0813">Transport</keyword>
<feature type="signal peptide" evidence="4">
    <location>
        <begin position="1"/>
        <end position="22"/>
    </location>
</feature>
<dbReference type="PANTHER" id="PTHR30483:SF6">
    <property type="entry name" value="PERIPLASMIC BINDING PROTEIN OF ABC TRANSPORTER FOR NATURAL AMINO ACIDS"/>
    <property type="match status" value="1"/>
</dbReference>
<dbReference type="RefSeq" id="WP_227310517.1">
    <property type="nucleotide sequence ID" value="NZ_JAESVA010000016.1"/>
</dbReference>
<dbReference type="EMBL" id="JAESVA010000016">
    <property type="protein sequence ID" value="MCB8883784.1"/>
    <property type="molecule type" value="Genomic_DNA"/>
</dbReference>
<keyword evidence="7" id="KW-1185">Reference proteome</keyword>
<dbReference type="InterPro" id="IPR028082">
    <property type="entry name" value="Peripla_BP_I"/>
</dbReference>
<feature type="domain" description="Leucine-binding protein" evidence="5">
    <location>
        <begin position="26"/>
        <end position="360"/>
    </location>
</feature>
<evidence type="ECO:0000256" key="2">
    <source>
        <dbReference type="ARBA" id="ARBA00022729"/>
    </source>
</evidence>
<dbReference type="InterPro" id="IPR028081">
    <property type="entry name" value="Leu-bd"/>
</dbReference>